<evidence type="ECO:0000259" key="1">
    <source>
        <dbReference type="Pfam" id="PF26455"/>
    </source>
</evidence>
<protein>
    <recommendedName>
        <fullName evidence="1">DUF8134 domain-containing protein</fullName>
    </recommendedName>
</protein>
<dbReference type="Pfam" id="PF26455">
    <property type="entry name" value="DUF8134"/>
    <property type="match status" value="1"/>
</dbReference>
<reference evidence="2 3" key="1">
    <citation type="submission" date="2016-10" db="EMBL/GenBank/DDBJ databases">
        <authorList>
            <person name="Varghese N."/>
            <person name="Submissions S."/>
        </authorList>
    </citation>
    <scope>NUCLEOTIDE SEQUENCE [LARGE SCALE GENOMIC DNA]</scope>
    <source>
        <strain evidence="2 3">CGMCC 1.6377</strain>
    </source>
</reference>
<gene>
    <name evidence="2" type="ORF">SAMN04488066_101237</name>
</gene>
<name>A0A1I2Z5Z3_9EURY</name>
<dbReference type="EMBL" id="FOPZ01000001">
    <property type="protein sequence ID" value="SFH32916.1"/>
    <property type="molecule type" value="Genomic_DNA"/>
</dbReference>
<organism evidence="2 3">
    <name type="scientific">Halorubrum aquaticum</name>
    <dbReference type="NCBI Taxonomy" id="387340"/>
    <lineage>
        <taxon>Archaea</taxon>
        <taxon>Methanobacteriati</taxon>
        <taxon>Methanobacteriota</taxon>
        <taxon>Stenosarchaea group</taxon>
        <taxon>Halobacteria</taxon>
        <taxon>Halobacteriales</taxon>
        <taxon>Haloferacaceae</taxon>
        <taxon>Halorubrum</taxon>
    </lineage>
</organism>
<dbReference type="AlphaFoldDB" id="A0A1I2Z5Z3"/>
<dbReference type="InterPro" id="IPR058447">
    <property type="entry name" value="DUF8134"/>
</dbReference>
<dbReference type="RefSeq" id="WP_188127835.1">
    <property type="nucleotide sequence ID" value="NZ_BAAADP010000001.1"/>
</dbReference>
<evidence type="ECO:0000313" key="3">
    <source>
        <dbReference type="Proteomes" id="UP000323537"/>
    </source>
</evidence>
<sequence>MTTRLRVLDDGAWISIDDGREVRVSELWRLDAPDFCGCDLADLVVENFQEVGVDGSRVEVRVYGQCIACGETGITDWLPVGRIRGGEFVEFDRSCVRRTRRD</sequence>
<feature type="domain" description="DUF8134" evidence="1">
    <location>
        <begin position="1"/>
        <end position="101"/>
    </location>
</feature>
<dbReference type="Proteomes" id="UP000323537">
    <property type="component" value="Unassembled WGS sequence"/>
</dbReference>
<proteinExistence type="predicted"/>
<dbReference type="OrthoDB" id="193938at2157"/>
<evidence type="ECO:0000313" key="2">
    <source>
        <dbReference type="EMBL" id="SFH32916.1"/>
    </source>
</evidence>
<keyword evidence="3" id="KW-1185">Reference proteome</keyword>
<accession>A0A1I2Z5Z3</accession>